<name>A0ACB1AVT5_MELEN</name>
<organism evidence="1 2">
    <name type="scientific">Meloidogyne enterolobii</name>
    <name type="common">Root-knot nematode worm</name>
    <name type="synonym">Meloidogyne mayaguensis</name>
    <dbReference type="NCBI Taxonomy" id="390850"/>
    <lineage>
        <taxon>Eukaryota</taxon>
        <taxon>Metazoa</taxon>
        <taxon>Ecdysozoa</taxon>
        <taxon>Nematoda</taxon>
        <taxon>Chromadorea</taxon>
        <taxon>Rhabditida</taxon>
        <taxon>Tylenchina</taxon>
        <taxon>Tylenchomorpha</taxon>
        <taxon>Tylenchoidea</taxon>
        <taxon>Meloidogynidae</taxon>
        <taxon>Meloidogyninae</taxon>
        <taxon>Meloidogyne</taxon>
    </lineage>
</organism>
<keyword evidence="2" id="KW-1185">Reference proteome</keyword>
<comment type="caution">
    <text evidence="1">The sequence shown here is derived from an EMBL/GenBank/DDBJ whole genome shotgun (WGS) entry which is preliminary data.</text>
</comment>
<evidence type="ECO:0000313" key="1">
    <source>
        <dbReference type="EMBL" id="CAK5105685.1"/>
    </source>
</evidence>
<sequence>MVALTIALKDFLLVVVLMESAVLRKKVVTAVDVAEVVRGLDKKNIEELTNFCEKRVNQIYVSDENLILIKELGYTFLSKKR</sequence>
<dbReference type="EMBL" id="CAVMJV010000120">
    <property type="protein sequence ID" value="CAK5105685.1"/>
    <property type="molecule type" value="Genomic_DNA"/>
</dbReference>
<proteinExistence type="predicted"/>
<evidence type="ECO:0000313" key="2">
    <source>
        <dbReference type="Proteomes" id="UP001497535"/>
    </source>
</evidence>
<accession>A0ACB1AVT5</accession>
<reference evidence="1" key="1">
    <citation type="submission" date="2023-11" db="EMBL/GenBank/DDBJ databases">
        <authorList>
            <person name="Poullet M."/>
        </authorList>
    </citation>
    <scope>NUCLEOTIDE SEQUENCE</scope>
    <source>
        <strain evidence="1">E1834</strain>
    </source>
</reference>
<dbReference type="Proteomes" id="UP001497535">
    <property type="component" value="Unassembled WGS sequence"/>
</dbReference>
<gene>
    <name evidence="1" type="ORF">MENTE1834_LOCUS43293</name>
</gene>
<protein>
    <submittedName>
        <fullName evidence="1">Uncharacterized protein</fullName>
    </submittedName>
</protein>